<sequence>MPAHAPHAPARLRCAPVAELCGVVASNGRRAALPRRPSCRALPARASQKAPPAADAPSRRHGRSLEILRAVLAAAAALQSRPAAEKPAAEKPAPAPGSGAALLAERRAALVGALRGLQHPHAETVGAIHALLENRVWLGLLSAAAACAYAAPLDLPLAIAAPAIPSSLESRDTAATLVADDDDDDDDDGYGDSDPFGPLAGGLARFDADDDGDSDGSGLWSHSRRWRGPSISSECTLVGVSDALHVPGAIPDDDDDDDAAAAAAPAAIPDDMGVCWPLGGSPTDSARSWGRFYAELGQLRVPTRYRVPHRSLAMLATEQLMMRNDKIVCPLKNRLQESNPRRQAFEDYIRATGSIPPPPPPAAAARPRSPLQHTTRIQDT</sequence>
<dbReference type="OrthoDB" id="5596871at2759"/>
<feature type="region of interest" description="Disordered" evidence="1">
    <location>
        <begin position="35"/>
        <end position="60"/>
    </location>
</feature>
<feature type="region of interest" description="Disordered" evidence="1">
    <location>
        <begin position="350"/>
        <end position="380"/>
    </location>
</feature>
<keyword evidence="3" id="KW-1185">Reference proteome</keyword>
<feature type="region of interest" description="Disordered" evidence="1">
    <location>
        <begin position="201"/>
        <end position="223"/>
    </location>
</feature>
<protein>
    <submittedName>
        <fullName evidence="2">Uncharacterized protein</fullName>
    </submittedName>
</protein>
<evidence type="ECO:0000256" key="1">
    <source>
        <dbReference type="SAM" id="MobiDB-lite"/>
    </source>
</evidence>
<dbReference type="Proteomes" id="UP001140217">
    <property type="component" value="Unassembled WGS sequence"/>
</dbReference>
<organism evidence="2 3">
    <name type="scientific">Coemansia javaensis</name>
    <dbReference type="NCBI Taxonomy" id="2761396"/>
    <lineage>
        <taxon>Eukaryota</taxon>
        <taxon>Fungi</taxon>
        <taxon>Fungi incertae sedis</taxon>
        <taxon>Zoopagomycota</taxon>
        <taxon>Kickxellomycotina</taxon>
        <taxon>Kickxellomycetes</taxon>
        <taxon>Kickxellales</taxon>
        <taxon>Kickxellaceae</taxon>
        <taxon>Coemansia</taxon>
    </lineage>
</organism>
<evidence type="ECO:0000313" key="2">
    <source>
        <dbReference type="EMBL" id="KAJ2779199.1"/>
    </source>
</evidence>
<evidence type="ECO:0000313" key="3">
    <source>
        <dbReference type="Proteomes" id="UP001140217"/>
    </source>
</evidence>
<comment type="caution">
    <text evidence="2">The sequence shown here is derived from an EMBL/GenBank/DDBJ whole genome shotgun (WGS) entry which is preliminary data.</text>
</comment>
<dbReference type="EMBL" id="JANBUL010000188">
    <property type="protein sequence ID" value="KAJ2779199.1"/>
    <property type="molecule type" value="Genomic_DNA"/>
</dbReference>
<dbReference type="AlphaFoldDB" id="A0A9W8H6J1"/>
<proteinExistence type="predicted"/>
<accession>A0A9W8H6J1</accession>
<name>A0A9W8H6J1_9FUNG</name>
<feature type="compositionally biased region" description="Polar residues" evidence="1">
    <location>
        <begin position="371"/>
        <end position="380"/>
    </location>
</feature>
<reference evidence="2" key="1">
    <citation type="submission" date="2022-07" db="EMBL/GenBank/DDBJ databases">
        <title>Phylogenomic reconstructions and comparative analyses of Kickxellomycotina fungi.</title>
        <authorList>
            <person name="Reynolds N.K."/>
            <person name="Stajich J.E."/>
            <person name="Barry K."/>
            <person name="Grigoriev I.V."/>
            <person name="Crous P."/>
            <person name="Smith M.E."/>
        </authorList>
    </citation>
    <scope>NUCLEOTIDE SEQUENCE</scope>
    <source>
        <strain evidence="2">NBRC 105414</strain>
    </source>
</reference>
<gene>
    <name evidence="2" type="ORF">H4R18_004144</name>
</gene>